<reference evidence="2 3" key="1">
    <citation type="submission" date="2018-08" db="EMBL/GenBank/DDBJ databases">
        <title>Sequencing the genomes of 1000 actinobacteria strains.</title>
        <authorList>
            <person name="Klenk H.-P."/>
        </authorList>
    </citation>
    <scope>NUCLEOTIDE SEQUENCE [LARGE SCALE GENOMIC DNA]</scope>
    <source>
        <strain evidence="2 3">DSM 44099</strain>
    </source>
</reference>
<dbReference type="InterPro" id="IPR014729">
    <property type="entry name" value="Rossmann-like_a/b/a_fold"/>
</dbReference>
<dbReference type="EMBL" id="QUMQ01000001">
    <property type="protein sequence ID" value="REF98511.1"/>
    <property type="molecule type" value="Genomic_DNA"/>
</dbReference>
<evidence type="ECO:0000313" key="3">
    <source>
        <dbReference type="Proteomes" id="UP000256913"/>
    </source>
</evidence>
<gene>
    <name evidence="2" type="ORF">DFJ67_4529</name>
</gene>
<comment type="caution">
    <text evidence="2">The sequence shown here is derived from an EMBL/GenBank/DDBJ whole genome shotgun (WGS) entry which is preliminary data.</text>
</comment>
<dbReference type="CDD" id="cd00293">
    <property type="entry name" value="USP-like"/>
    <property type="match status" value="1"/>
</dbReference>
<dbReference type="Gene3D" id="3.40.50.620">
    <property type="entry name" value="HUPs"/>
    <property type="match status" value="1"/>
</dbReference>
<evidence type="ECO:0000313" key="2">
    <source>
        <dbReference type="EMBL" id="REF98511.1"/>
    </source>
</evidence>
<protein>
    <submittedName>
        <fullName evidence="2">Nucleotide-binding universal stress UspA family protein</fullName>
    </submittedName>
</protein>
<dbReference type="RefSeq" id="WP_116069785.1">
    <property type="nucleotide sequence ID" value="NZ_BONB01000108.1"/>
</dbReference>
<dbReference type="SUPFAM" id="SSF52402">
    <property type="entry name" value="Adenine nucleotide alpha hydrolases-like"/>
    <property type="match status" value="1"/>
</dbReference>
<organism evidence="2 3">
    <name type="scientific">Asanoa ferruginea</name>
    <dbReference type="NCBI Taxonomy" id="53367"/>
    <lineage>
        <taxon>Bacteria</taxon>
        <taxon>Bacillati</taxon>
        <taxon>Actinomycetota</taxon>
        <taxon>Actinomycetes</taxon>
        <taxon>Micromonosporales</taxon>
        <taxon>Micromonosporaceae</taxon>
        <taxon>Asanoa</taxon>
    </lineage>
</organism>
<keyword evidence="3" id="KW-1185">Reference proteome</keyword>
<dbReference type="InterPro" id="IPR006016">
    <property type="entry name" value="UspA"/>
</dbReference>
<accession>A0A3D9ZMQ0</accession>
<feature type="domain" description="UspA" evidence="1">
    <location>
        <begin position="1"/>
        <end position="139"/>
    </location>
</feature>
<proteinExistence type="predicted"/>
<name>A0A3D9ZMQ0_9ACTN</name>
<dbReference type="AlphaFoldDB" id="A0A3D9ZMQ0"/>
<dbReference type="Proteomes" id="UP000256913">
    <property type="component" value="Unassembled WGS sequence"/>
</dbReference>
<evidence type="ECO:0000259" key="1">
    <source>
        <dbReference type="Pfam" id="PF00582"/>
    </source>
</evidence>
<dbReference type="OrthoDB" id="3472822at2"/>
<sequence length="162" mass="17566">MATKVVVGISPSLAGLQALRYAVNLAREQRGTVHAVRVWLYRPMWRDNTTTFERRVHRAEAELLIPYAFDVAMGGMPTDIAIRPVVVEGLAGASLLEEAADDEALLVVGGDRRGSHFRGSGPVTRFCVRHAHCPVVVVPPPPLAQTQPVDALVRELGRDLAG</sequence>
<dbReference type="Pfam" id="PF00582">
    <property type="entry name" value="Usp"/>
    <property type="match status" value="1"/>
</dbReference>